<feature type="region of interest" description="Disordered" evidence="1">
    <location>
        <begin position="49"/>
        <end position="76"/>
    </location>
</feature>
<sequence>MNTLGLNCGPNSHRYAEKMDAARMKVADKRANEKFTSWTCNVIKRKTSNQKQIKQKTQVHYDSDEENEDNYSLGNTSDEEIVMSEDEDMALCALLKQSKKYETDYYISETLQVLSIDEINTNLNNETSLSEIKDLHSKTKRIY</sequence>
<dbReference type="Proteomes" id="UP001153954">
    <property type="component" value="Unassembled WGS sequence"/>
</dbReference>
<feature type="compositionally biased region" description="Polar residues" evidence="1">
    <location>
        <begin position="49"/>
        <end position="60"/>
    </location>
</feature>
<name>A0AAU9UN83_EUPED</name>
<keyword evidence="3" id="KW-1185">Reference proteome</keyword>
<comment type="caution">
    <text evidence="2">The sequence shown here is derived from an EMBL/GenBank/DDBJ whole genome shotgun (WGS) entry which is preliminary data.</text>
</comment>
<evidence type="ECO:0000313" key="3">
    <source>
        <dbReference type="Proteomes" id="UP001153954"/>
    </source>
</evidence>
<evidence type="ECO:0000256" key="1">
    <source>
        <dbReference type="SAM" id="MobiDB-lite"/>
    </source>
</evidence>
<accession>A0AAU9UN83</accession>
<proteinExistence type="predicted"/>
<organism evidence="2 3">
    <name type="scientific">Euphydryas editha</name>
    <name type="common">Edith's checkerspot</name>
    <dbReference type="NCBI Taxonomy" id="104508"/>
    <lineage>
        <taxon>Eukaryota</taxon>
        <taxon>Metazoa</taxon>
        <taxon>Ecdysozoa</taxon>
        <taxon>Arthropoda</taxon>
        <taxon>Hexapoda</taxon>
        <taxon>Insecta</taxon>
        <taxon>Pterygota</taxon>
        <taxon>Neoptera</taxon>
        <taxon>Endopterygota</taxon>
        <taxon>Lepidoptera</taxon>
        <taxon>Glossata</taxon>
        <taxon>Ditrysia</taxon>
        <taxon>Papilionoidea</taxon>
        <taxon>Nymphalidae</taxon>
        <taxon>Nymphalinae</taxon>
        <taxon>Euphydryas</taxon>
    </lineage>
</organism>
<gene>
    <name evidence="2" type="ORF">EEDITHA_LOCUS15881</name>
</gene>
<evidence type="ECO:0000313" key="2">
    <source>
        <dbReference type="EMBL" id="CAH2101089.1"/>
    </source>
</evidence>
<reference evidence="2" key="1">
    <citation type="submission" date="2022-03" db="EMBL/GenBank/DDBJ databases">
        <authorList>
            <person name="Tunstrom K."/>
        </authorList>
    </citation>
    <scope>NUCLEOTIDE SEQUENCE</scope>
</reference>
<dbReference type="EMBL" id="CAKOGL010000023">
    <property type="protein sequence ID" value="CAH2101089.1"/>
    <property type="molecule type" value="Genomic_DNA"/>
</dbReference>
<protein>
    <submittedName>
        <fullName evidence="2">Uncharacterized protein</fullName>
    </submittedName>
</protein>
<dbReference type="AlphaFoldDB" id="A0AAU9UN83"/>